<feature type="domain" description="DUF1722" evidence="1">
    <location>
        <begin position="192"/>
        <end position="308"/>
    </location>
</feature>
<dbReference type="InterPro" id="IPR017087">
    <property type="entry name" value="UCP037004"/>
</dbReference>
<protein>
    <submittedName>
        <fullName evidence="2">Uncharacterized conserved protein YbgA, DUF1722 family</fullName>
    </submittedName>
</protein>
<dbReference type="Pfam" id="PF08349">
    <property type="entry name" value="DUF1722"/>
    <property type="match status" value="1"/>
</dbReference>
<evidence type="ECO:0000259" key="1">
    <source>
        <dbReference type="Pfam" id="PF08349"/>
    </source>
</evidence>
<dbReference type="InterPro" id="IPR007553">
    <property type="entry name" value="2-thiour_desulf"/>
</dbReference>
<dbReference type="AlphaFoldDB" id="A0A1M6ECZ1"/>
<gene>
    <name evidence="2" type="ORF">SAMN02745751_01156</name>
</gene>
<dbReference type="Proteomes" id="UP000184052">
    <property type="component" value="Unassembled WGS sequence"/>
</dbReference>
<dbReference type="OrthoDB" id="9797779at2"/>
<reference evidence="2 3" key="1">
    <citation type="submission" date="2016-11" db="EMBL/GenBank/DDBJ databases">
        <authorList>
            <person name="Jaros S."/>
            <person name="Januszkiewicz K."/>
            <person name="Wedrychowicz H."/>
        </authorList>
    </citation>
    <scope>NUCLEOTIDE SEQUENCE [LARGE SCALE GENOMIC DNA]</scope>
    <source>
        <strain evidence="2 3">DSM 17477</strain>
    </source>
</reference>
<dbReference type="InterPro" id="IPR013560">
    <property type="entry name" value="DUF1722"/>
</dbReference>
<dbReference type="PANTHER" id="PTHR30087">
    <property type="entry name" value="INNER MEMBRANE PROTEIN"/>
    <property type="match status" value="1"/>
</dbReference>
<dbReference type="PANTHER" id="PTHR30087:SF0">
    <property type="entry name" value="INNER MEMBRANE PROTEIN"/>
    <property type="match status" value="1"/>
</dbReference>
<name>A0A1M6ECZ1_9FIRM</name>
<dbReference type="STRING" id="1121476.SAMN02745751_01156"/>
<accession>A0A1M6ECZ1</accession>
<proteinExistence type="predicted"/>
<dbReference type="RefSeq" id="WP_073048484.1">
    <property type="nucleotide sequence ID" value="NZ_FQZL01000007.1"/>
</dbReference>
<dbReference type="PIRSF" id="PIRSF037004">
    <property type="entry name" value="UCP037004"/>
    <property type="match status" value="1"/>
</dbReference>
<organism evidence="2 3">
    <name type="scientific">Dethiosulfatibacter aminovorans DSM 17477</name>
    <dbReference type="NCBI Taxonomy" id="1121476"/>
    <lineage>
        <taxon>Bacteria</taxon>
        <taxon>Bacillati</taxon>
        <taxon>Bacillota</taxon>
        <taxon>Tissierellia</taxon>
        <taxon>Dethiosulfatibacter</taxon>
    </lineage>
</organism>
<keyword evidence="3" id="KW-1185">Reference proteome</keyword>
<dbReference type="EMBL" id="FQZL01000007">
    <property type="protein sequence ID" value="SHI83352.1"/>
    <property type="molecule type" value="Genomic_DNA"/>
</dbReference>
<evidence type="ECO:0000313" key="2">
    <source>
        <dbReference type="EMBL" id="SHI83352.1"/>
    </source>
</evidence>
<evidence type="ECO:0000313" key="3">
    <source>
        <dbReference type="Proteomes" id="UP000184052"/>
    </source>
</evidence>
<sequence length="322" mass="37209">MTEKPVVLISRCIEHDNCRYDGSRISSPFIDKLKNHVEFIDICPEVEIGLSIPREAIRIIRKGGGERLVYSMSGTDITDSMKDFSKDFIEGIKEKGIHGIVMKSRSPSCGIKDVKIYSDLGKANTIPEKTDGFFGRAVKENFPCIPTEDEGRLTNYNIREHFLTRLYANLYFDEVIESNKMSVLVDFHSRNKYLLMAYHQMNQKKLGRIVANHDNLDVDEVIWEYGVMLNEALKKPFRRGTNINMLMHLLGYFKKDLSKEEKAYFLDILQQYSMKKIPFSLPIAVIRSWVVRFDEPYLKRQTIFNPYPLDILDVADSGKGID</sequence>
<dbReference type="Pfam" id="PF04463">
    <property type="entry name" value="2-thiour_desulf"/>
    <property type="match status" value="1"/>
</dbReference>